<sequence length="58" mass="6534">MKKYVTGWRLSIIGIVIVGLAALIAPNINEGMTYTQTISMFVLFVLFLAGVELLYRRK</sequence>
<accession>A0A8J4H7Q9</accession>
<proteinExistence type="predicted"/>
<gene>
    <name evidence="2" type="ORF">XYCOK13_29220</name>
</gene>
<evidence type="ECO:0000313" key="3">
    <source>
        <dbReference type="Proteomes" id="UP000677918"/>
    </source>
</evidence>
<evidence type="ECO:0000256" key="1">
    <source>
        <dbReference type="SAM" id="Phobius"/>
    </source>
</evidence>
<dbReference type="EMBL" id="BOVK01000040">
    <property type="protein sequence ID" value="GIQ70098.1"/>
    <property type="molecule type" value="Genomic_DNA"/>
</dbReference>
<dbReference type="AlphaFoldDB" id="A0A8J4H7Q9"/>
<comment type="caution">
    <text evidence="2">The sequence shown here is derived from an EMBL/GenBank/DDBJ whole genome shotgun (WGS) entry which is preliminary data.</text>
</comment>
<keyword evidence="1" id="KW-0472">Membrane</keyword>
<feature type="transmembrane region" description="Helical" evidence="1">
    <location>
        <begin position="7"/>
        <end position="28"/>
    </location>
</feature>
<keyword evidence="3" id="KW-1185">Reference proteome</keyword>
<keyword evidence="1" id="KW-1133">Transmembrane helix</keyword>
<dbReference type="Proteomes" id="UP000677918">
    <property type="component" value="Unassembled WGS sequence"/>
</dbReference>
<reference evidence="2" key="1">
    <citation type="submission" date="2021-04" db="EMBL/GenBank/DDBJ databases">
        <title>Draft genome sequence of Xylanibacillus composti strain K13.</title>
        <authorList>
            <person name="Uke A."/>
            <person name="Chhe C."/>
            <person name="Baramee S."/>
            <person name="Kosugi A."/>
        </authorList>
    </citation>
    <scope>NUCLEOTIDE SEQUENCE</scope>
    <source>
        <strain evidence="2">K13</strain>
    </source>
</reference>
<evidence type="ECO:0000313" key="2">
    <source>
        <dbReference type="EMBL" id="GIQ70098.1"/>
    </source>
</evidence>
<organism evidence="2 3">
    <name type="scientific">Xylanibacillus composti</name>
    <dbReference type="NCBI Taxonomy" id="1572762"/>
    <lineage>
        <taxon>Bacteria</taxon>
        <taxon>Bacillati</taxon>
        <taxon>Bacillota</taxon>
        <taxon>Bacilli</taxon>
        <taxon>Bacillales</taxon>
        <taxon>Paenibacillaceae</taxon>
        <taxon>Xylanibacillus</taxon>
    </lineage>
</organism>
<name>A0A8J4H7Q9_9BACL</name>
<protein>
    <submittedName>
        <fullName evidence="2">Uncharacterized protein</fullName>
    </submittedName>
</protein>
<feature type="transmembrane region" description="Helical" evidence="1">
    <location>
        <begin position="34"/>
        <end position="55"/>
    </location>
</feature>
<keyword evidence="1" id="KW-0812">Transmembrane</keyword>